<comment type="similarity">
    <text evidence="2">Belongs to the TOM1 family.</text>
</comment>
<evidence type="ECO:0000256" key="1">
    <source>
        <dbReference type="ARBA" id="ARBA00004170"/>
    </source>
</evidence>
<dbReference type="SUPFAM" id="SSF89009">
    <property type="entry name" value="GAT-like domain"/>
    <property type="match status" value="1"/>
</dbReference>
<name>A0A835DJA1_TETSI</name>
<evidence type="ECO:0000259" key="5">
    <source>
        <dbReference type="PROSITE" id="PS50909"/>
    </source>
</evidence>
<organism evidence="6 7">
    <name type="scientific">Tetracentron sinense</name>
    <name type="common">Spur-leaf</name>
    <dbReference type="NCBI Taxonomy" id="13715"/>
    <lineage>
        <taxon>Eukaryota</taxon>
        <taxon>Viridiplantae</taxon>
        <taxon>Streptophyta</taxon>
        <taxon>Embryophyta</taxon>
        <taxon>Tracheophyta</taxon>
        <taxon>Spermatophyta</taxon>
        <taxon>Magnoliopsida</taxon>
        <taxon>Trochodendrales</taxon>
        <taxon>Trochodendraceae</taxon>
        <taxon>Tetracentron</taxon>
    </lineage>
</organism>
<feature type="domain" description="GAT" evidence="5">
    <location>
        <begin position="508"/>
        <end position="595"/>
    </location>
</feature>
<keyword evidence="7" id="KW-1185">Reference proteome</keyword>
<sequence length="665" mass="71931">MVASPKLCSGEAVGEDLSKGASVDEHQVPVEIDRIPKIVILPSEVDQEPLDHPDLMAVQLVHYSVSNTLGSVPPAQPAIPLGLNSSSISAASLPTSSPPAETSEVELLAGDVVEVAGIPSSLVGEILGKPTGSIVGLEEREDREEQVGCYGIEQEDDKQAEESIMLPTTSKLTEIHSCALMADLQGDYQRSDIDRFQQEEEDQTSDSATSGQEGPPPFFSQLVQGISFENGTLSPIRGRLWDEKSEDLEGDILGGRHAAGQEMEPVGVTGAPSVHPVCSEEAMAGSGAQTGGFIGVQGNLTQPSSPSASCGQDIDNSLIHFPVQGTYQRSRPTTRTILTIGADGTGSRGSEGRTPDFIHLPPVTELLIPQPVEASASIEVMGNPVSKEAPSENRLSPRSVSRDQITAHRVEVDRAIVGNMVRRTHGSESVPKWVLDHIADFGKFLGLSYEGRDSEVLDLFRSLEPQGGSPRGHSSPRSQDGQNKRLTNELRRLSSSMNFSTSIGQVRGSDMRIRRIIDKRKVKAGILRVELSLLKLDYAGFKQEVIVDLVGQCRTYKQRVVHLVNSSLDESLLCEGLALNDDMQRLLAKHEAIASGTSIRVEKPKPVQALVDIDDLEVTTRDNSAQPDGRYQFNKRSEDVLAGNYLKCFRNSENLATQPYNNQAL</sequence>
<dbReference type="GO" id="GO:0016020">
    <property type="term" value="C:membrane"/>
    <property type="evidence" value="ECO:0007669"/>
    <property type="project" value="UniProtKB-SubCell"/>
</dbReference>
<proteinExistence type="inferred from homology"/>
<feature type="region of interest" description="Disordered" evidence="4">
    <location>
        <begin position="197"/>
        <end position="221"/>
    </location>
</feature>
<dbReference type="GO" id="GO:0005737">
    <property type="term" value="C:cytoplasm"/>
    <property type="evidence" value="ECO:0007669"/>
    <property type="project" value="UniProtKB-ARBA"/>
</dbReference>
<accession>A0A835DJA1</accession>
<dbReference type="EMBL" id="JABCRI010000007">
    <property type="protein sequence ID" value="KAF8402677.1"/>
    <property type="molecule type" value="Genomic_DNA"/>
</dbReference>
<evidence type="ECO:0000313" key="7">
    <source>
        <dbReference type="Proteomes" id="UP000655225"/>
    </source>
</evidence>
<dbReference type="Proteomes" id="UP000655225">
    <property type="component" value="Unassembled WGS sequence"/>
</dbReference>
<dbReference type="InterPro" id="IPR038425">
    <property type="entry name" value="GAT_sf"/>
</dbReference>
<comment type="caution">
    <text evidence="6">The sequence shown here is derived from an EMBL/GenBank/DDBJ whole genome shotgun (WGS) entry which is preliminary data.</text>
</comment>
<reference evidence="6 7" key="1">
    <citation type="submission" date="2020-04" db="EMBL/GenBank/DDBJ databases">
        <title>Plant Genome Project.</title>
        <authorList>
            <person name="Zhang R.-G."/>
        </authorList>
    </citation>
    <scope>NUCLEOTIDE SEQUENCE [LARGE SCALE GENOMIC DNA]</scope>
    <source>
        <strain evidence="6">YNK0</strain>
        <tissue evidence="6">Leaf</tissue>
    </source>
</reference>
<dbReference type="Gene3D" id="1.20.58.160">
    <property type="match status" value="1"/>
</dbReference>
<gene>
    <name evidence="6" type="ORF">HHK36_010766</name>
</gene>
<feature type="compositionally biased region" description="Low complexity" evidence="4">
    <location>
        <begin position="465"/>
        <end position="479"/>
    </location>
</feature>
<evidence type="ECO:0000256" key="2">
    <source>
        <dbReference type="ARBA" id="ARBA00007708"/>
    </source>
</evidence>
<dbReference type="GO" id="GO:0035091">
    <property type="term" value="F:phosphatidylinositol binding"/>
    <property type="evidence" value="ECO:0007669"/>
    <property type="project" value="InterPro"/>
</dbReference>
<protein>
    <recommendedName>
        <fullName evidence="5">GAT domain-containing protein</fullName>
    </recommendedName>
</protein>
<dbReference type="GO" id="GO:0043130">
    <property type="term" value="F:ubiquitin binding"/>
    <property type="evidence" value="ECO:0007669"/>
    <property type="project" value="InterPro"/>
</dbReference>
<keyword evidence="3" id="KW-0472">Membrane</keyword>
<dbReference type="PANTHER" id="PTHR45898:SF4">
    <property type="entry name" value="TARGET OF MYB PROTEIN 1"/>
    <property type="match status" value="1"/>
</dbReference>
<evidence type="ECO:0000313" key="6">
    <source>
        <dbReference type="EMBL" id="KAF8402677.1"/>
    </source>
</evidence>
<dbReference type="AlphaFoldDB" id="A0A835DJA1"/>
<dbReference type="InterPro" id="IPR044836">
    <property type="entry name" value="TOL_plant"/>
</dbReference>
<evidence type="ECO:0000256" key="3">
    <source>
        <dbReference type="ARBA" id="ARBA00023136"/>
    </source>
</evidence>
<evidence type="ECO:0000256" key="4">
    <source>
        <dbReference type="SAM" id="MobiDB-lite"/>
    </source>
</evidence>
<feature type="region of interest" description="Disordered" evidence="4">
    <location>
        <begin position="463"/>
        <end position="483"/>
    </location>
</feature>
<dbReference type="Pfam" id="PF03127">
    <property type="entry name" value="GAT"/>
    <property type="match status" value="1"/>
</dbReference>
<dbReference type="InterPro" id="IPR004152">
    <property type="entry name" value="GAT_dom"/>
</dbReference>
<comment type="subcellular location">
    <subcellularLocation>
        <location evidence="1">Membrane</location>
        <topology evidence="1">Peripheral membrane protein</topology>
    </subcellularLocation>
</comment>
<dbReference type="GO" id="GO:0043328">
    <property type="term" value="P:protein transport to vacuole involved in ubiquitin-dependent protein catabolic process via the multivesicular body sorting pathway"/>
    <property type="evidence" value="ECO:0007669"/>
    <property type="project" value="InterPro"/>
</dbReference>
<dbReference type="PANTHER" id="PTHR45898">
    <property type="entry name" value="TOM1-LIKE PROTEIN"/>
    <property type="match status" value="1"/>
</dbReference>
<dbReference type="OrthoDB" id="2018246at2759"/>
<dbReference type="PROSITE" id="PS50909">
    <property type="entry name" value="GAT"/>
    <property type="match status" value="1"/>
</dbReference>